<reference evidence="1 2" key="1">
    <citation type="submission" date="2019-09" db="EMBL/GenBank/DDBJ databases">
        <authorList>
            <person name="Chandra G."/>
            <person name="Truman W A."/>
        </authorList>
    </citation>
    <scope>NUCLEOTIDE SEQUENCE [LARGE SCALE GENOMIC DNA]</scope>
    <source>
        <strain evidence="1">PS673</strain>
    </source>
</reference>
<organism evidence="1 2">
    <name type="scientific">Pseudomonas fluorescens</name>
    <dbReference type="NCBI Taxonomy" id="294"/>
    <lineage>
        <taxon>Bacteria</taxon>
        <taxon>Pseudomonadati</taxon>
        <taxon>Pseudomonadota</taxon>
        <taxon>Gammaproteobacteria</taxon>
        <taxon>Pseudomonadales</taxon>
        <taxon>Pseudomonadaceae</taxon>
        <taxon>Pseudomonas</taxon>
    </lineage>
</organism>
<dbReference type="Proteomes" id="UP000344274">
    <property type="component" value="Unassembled WGS sequence"/>
</dbReference>
<dbReference type="EMBL" id="CABVHB010000071">
    <property type="protein sequence ID" value="VVN39130.1"/>
    <property type="molecule type" value="Genomic_DNA"/>
</dbReference>
<dbReference type="AlphaFoldDB" id="A0A5E6XDG6"/>
<protein>
    <submittedName>
        <fullName evidence="1">Uncharacterized protein</fullName>
    </submittedName>
</protein>
<gene>
    <name evidence="1" type="ORF">PS673_05273</name>
</gene>
<evidence type="ECO:0000313" key="1">
    <source>
        <dbReference type="EMBL" id="VVN39130.1"/>
    </source>
</evidence>
<proteinExistence type="predicted"/>
<name>A0A5E6XDG6_PSEFL</name>
<evidence type="ECO:0000313" key="2">
    <source>
        <dbReference type="Proteomes" id="UP000344274"/>
    </source>
</evidence>
<sequence length="56" mass="6233">MLRRWVSTVRTLMSSSRAISLLFNPCAIFDNTWLSLGVSSLSVFLSAISRWAISAL</sequence>
<accession>A0A5E6XDG6</accession>